<dbReference type="Pfam" id="PF17033">
    <property type="entry name" value="Peptidase_M99"/>
    <property type="match status" value="1"/>
</dbReference>
<comment type="caution">
    <text evidence="4">The sequence shown here is derived from an EMBL/GenBank/DDBJ whole genome shotgun (WGS) entry which is preliminary data.</text>
</comment>
<evidence type="ECO:0000259" key="2">
    <source>
        <dbReference type="Pfam" id="PF17033"/>
    </source>
</evidence>
<dbReference type="Pfam" id="PF17129">
    <property type="entry name" value="Peptidase_M99_C"/>
    <property type="match status" value="1"/>
</dbReference>
<evidence type="ECO:0000259" key="3">
    <source>
        <dbReference type="Pfam" id="PF17129"/>
    </source>
</evidence>
<dbReference type="AlphaFoldDB" id="A0A4Q0XY14"/>
<dbReference type="InterPro" id="IPR031489">
    <property type="entry name" value="Peptidase_M99"/>
</dbReference>
<keyword evidence="5" id="KW-1185">Reference proteome</keyword>
<feature type="chain" id="PRO_5020339418" evidence="1">
    <location>
        <begin position="24"/>
        <end position="462"/>
    </location>
</feature>
<dbReference type="OrthoDB" id="10830at2"/>
<evidence type="ECO:0000313" key="4">
    <source>
        <dbReference type="EMBL" id="RXJ61179.1"/>
    </source>
</evidence>
<reference evidence="4 5" key="1">
    <citation type="submission" date="2017-10" db="EMBL/GenBank/DDBJ databases">
        <title>Genomics of the genus Arcobacter.</title>
        <authorList>
            <person name="Perez-Cataluna A."/>
            <person name="Figueras M.J."/>
        </authorList>
    </citation>
    <scope>NUCLEOTIDE SEQUENCE [LARGE SCALE GENOMIC DNA]</scope>
    <source>
        <strain evidence="4 5">DSM 24636</strain>
    </source>
</reference>
<evidence type="ECO:0000313" key="5">
    <source>
        <dbReference type="Proteomes" id="UP000290191"/>
    </source>
</evidence>
<dbReference type="InterPro" id="IPR033397">
    <property type="entry name" value="Metallo_peptidase_C"/>
</dbReference>
<accession>A0A4Q0XY14</accession>
<dbReference type="Proteomes" id="UP000290191">
    <property type="component" value="Unassembled WGS sequence"/>
</dbReference>
<dbReference type="STRING" id="877500.GCA_000935065_03257"/>
<feature type="domain" description="Metallo-carboxypeptidase C-terminal" evidence="3">
    <location>
        <begin position="345"/>
        <end position="438"/>
    </location>
</feature>
<evidence type="ECO:0000256" key="1">
    <source>
        <dbReference type="SAM" id="SignalP"/>
    </source>
</evidence>
<dbReference type="CDD" id="cd06243">
    <property type="entry name" value="M14_CP_Csd4-like"/>
    <property type="match status" value="1"/>
</dbReference>
<organism evidence="4 5">
    <name type="scientific">Halarcobacter anaerophilus</name>
    <dbReference type="NCBI Taxonomy" id="877500"/>
    <lineage>
        <taxon>Bacteria</taxon>
        <taxon>Pseudomonadati</taxon>
        <taxon>Campylobacterota</taxon>
        <taxon>Epsilonproteobacteria</taxon>
        <taxon>Campylobacterales</taxon>
        <taxon>Arcobacteraceae</taxon>
        <taxon>Halarcobacter</taxon>
    </lineage>
</organism>
<name>A0A4Q0XY14_9BACT</name>
<sequence>MNLGMLKLFSLLLITFFIQNVSASTDIKNIDFDFIKKGQQDDNTLLIIGGIQGDEPGAFMAASIITTHYKIKKGSVWVVPNLNFYSIIKRSRGPYGDMNRKFAHISPTDPDYNTVQRIKEYITSPEVRVVLNLHDGSGFYREEHKDWNFSPNRWGQSSIIDQSNLSVRSYGNLEEISKRVCEHVNENLLRQRDLYHTKNTHTRQGDKEMEKSLTYYAINNGKAAFGNEASKNLPLHERTYYHLLALEKYMNIMGIEFEREFDLDSKSVKDVIDDDIYISFYDDRIQLPLSQIRTILRYFPIRKDGTLEFTPSNPLLTVIKKNGQFVIHYGNRKLANLKPEYREIDNSIKSVSMLIDGERKNLKMGSIIDVDTSFQVEPLEGVRVNVIGFVKNGVENESGISVNKDKFIKRFSIDKKGNLYRIEFYKGKKFAGMILVNFDKSKAKRATDAVALKKLKKTTLSL</sequence>
<feature type="domain" description="D,L-carboxypeptidase peptidase" evidence="2">
    <location>
        <begin position="40"/>
        <end position="272"/>
    </location>
</feature>
<dbReference type="Gene3D" id="3.40.630.10">
    <property type="entry name" value="Zn peptidases"/>
    <property type="match status" value="1"/>
</dbReference>
<protein>
    <submittedName>
        <fullName evidence="4">Deacylase</fullName>
    </submittedName>
</protein>
<gene>
    <name evidence="4" type="ORF">CRV06_14610</name>
</gene>
<dbReference type="SUPFAM" id="SSF53187">
    <property type="entry name" value="Zn-dependent exopeptidases"/>
    <property type="match status" value="1"/>
</dbReference>
<proteinExistence type="predicted"/>
<keyword evidence="1" id="KW-0732">Signal</keyword>
<feature type="signal peptide" evidence="1">
    <location>
        <begin position="1"/>
        <end position="23"/>
    </location>
</feature>
<dbReference type="EMBL" id="PDKO01000020">
    <property type="protein sequence ID" value="RXJ61179.1"/>
    <property type="molecule type" value="Genomic_DNA"/>
</dbReference>